<name>A0A1Y2EJH9_9PEZI</name>
<accession>A0A1Y2EJH9</accession>
<dbReference type="Proteomes" id="UP000193689">
    <property type="component" value="Unassembled WGS sequence"/>
</dbReference>
<gene>
    <name evidence="2" type="ORF">BCR38DRAFT_492563</name>
</gene>
<comment type="caution">
    <text evidence="2">The sequence shown here is derived from an EMBL/GenBank/DDBJ whole genome shotgun (WGS) entry which is preliminary data.</text>
</comment>
<dbReference type="OrthoDB" id="3648350at2759"/>
<feature type="signal peptide" evidence="1">
    <location>
        <begin position="1"/>
        <end position="18"/>
    </location>
</feature>
<protein>
    <submittedName>
        <fullName evidence="2">Uncharacterized protein</fullName>
    </submittedName>
</protein>
<organism evidence="2 3">
    <name type="scientific">Pseudomassariella vexata</name>
    <dbReference type="NCBI Taxonomy" id="1141098"/>
    <lineage>
        <taxon>Eukaryota</taxon>
        <taxon>Fungi</taxon>
        <taxon>Dikarya</taxon>
        <taxon>Ascomycota</taxon>
        <taxon>Pezizomycotina</taxon>
        <taxon>Sordariomycetes</taxon>
        <taxon>Xylariomycetidae</taxon>
        <taxon>Amphisphaeriales</taxon>
        <taxon>Pseudomassariaceae</taxon>
        <taxon>Pseudomassariella</taxon>
    </lineage>
</organism>
<evidence type="ECO:0000313" key="2">
    <source>
        <dbReference type="EMBL" id="ORY71416.1"/>
    </source>
</evidence>
<dbReference type="GeneID" id="63780907"/>
<evidence type="ECO:0000313" key="3">
    <source>
        <dbReference type="Proteomes" id="UP000193689"/>
    </source>
</evidence>
<evidence type="ECO:0000256" key="1">
    <source>
        <dbReference type="SAM" id="SignalP"/>
    </source>
</evidence>
<keyword evidence="1" id="KW-0732">Signal</keyword>
<dbReference type="RefSeq" id="XP_040721008.1">
    <property type="nucleotide sequence ID" value="XM_040864695.1"/>
</dbReference>
<reference evidence="2 3" key="1">
    <citation type="submission" date="2016-07" db="EMBL/GenBank/DDBJ databases">
        <title>Pervasive Adenine N6-methylation of Active Genes in Fungi.</title>
        <authorList>
            <consortium name="DOE Joint Genome Institute"/>
            <person name="Mondo S.J."/>
            <person name="Dannebaum R.O."/>
            <person name="Kuo R.C."/>
            <person name="Labutti K."/>
            <person name="Haridas S."/>
            <person name="Kuo A."/>
            <person name="Salamov A."/>
            <person name="Ahrendt S.R."/>
            <person name="Lipzen A."/>
            <person name="Sullivan W."/>
            <person name="Andreopoulos W.B."/>
            <person name="Clum A."/>
            <person name="Lindquist E."/>
            <person name="Daum C."/>
            <person name="Ramamoorthy G.K."/>
            <person name="Gryganskyi A."/>
            <person name="Culley D."/>
            <person name="Magnuson J.K."/>
            <person name="James T.Y."/>
            <person name="O'Malley M.A."/>
            <person name="Stajich J.E."/>
            <person name="Spatafora J.W."/>
            <person name="Visel A."/>
            <person name="Grigoriev I.V."/>
        </authorList>
    </citation>
    <scope>NUCLEOTIDE SEQUENCE [LARGE SCALE GENOMIC DNA]</scope>
    <source>
        <strain evidence="2 3">CBS 129021</strain>
    </source>
</reference>
<dbReference type="AlphaFoldDB" id="A0A1Y2EJH9"/>
<proteinExistence type="predicted"/>
<dbReference type="EMBL" id="MCFJ01000001">
    <property type="protein sequence ID" value="ORY71416.1"/>
    <property type="molecule type" value="Genomic_DNA"/>
</dbReference>
<dbReference type="InParanoid" id="A0A1Y2EJH9"/>
<feature type="chain" id="PRO_5012169280" evidence="1">
    <location>
        <begin position="19"/>
        <end position="158"/>
    </location>
</feature>
<dbReference type="STRING" id="1141098.A0A1Y2EJH9"/>
<keyword evidence="3" id="KW-1185">Reference proteome</keyword>
<sequence length="158" mass="15816">MASFFLLVVSALTSFVSAGLLAPRQNTTLVNITALEKNVTPRSGSGAVSAAGTLSPFGEVGLGCGINWQETQSVGGDWVPGGLQAGSDTFGMGSGLTITPDAMNVGLGISVIPADFNSTVSVAAAANGTITLVFASTGNFSCEDTTVDGMKAMKCTSK</sequence>